<reference evidence="3" key="1">
    <citation type="submission" date="2017-06" db="EMBL/GenBank/DDBJ databases">
        <authorList>
            <person name="Varghese N."/>
            <person name="Submissions S."/>
        </authorList>
    </citation>
    <scope>NUCLEOTIDE SEQUENCE [LARGE SCALE GENOMIC DNA]</scope>
    <source>
        <strain evidence="3">DSM 44485</strain>
    </source>
</reference>
<keyword evidence="1" id="KW-0812">Transmembrane</keyword>
<keyword evidence="3" id="KW-1185">Reference proteome</keyword>
<keyword evidence="1" id="KW-0472">Membrane</keyword>
<evidence type="ECO:0000256" key="1">
    <source>
        <dbReference type="SAM" id="Phobius"/>
    </source>
</evidence>
<accession>A0A239GWU9</accession>
<evidence type="ECO:0000313" key="2">
    <source>
        <dbReference type="EMBL" id="SNS72993.1"/>
    </source>
</evidence>
<organism evidence="2 3">
    <name type="scientific">Actinomadura mexicana</name>
    <dbReference type="NCBI Taxonomy" id="134959"/>
    <lineage>
        <taxon>Bacteria</taxon>
        <taxon>Bacillati</taxon>
        <taxon>Actinomycetota</taxon>
        <taxon>Actinomycetes</taxon>
        <taxon>Streptosporangiales</taxon>
        <taxon>Thermomonosporaceae</taxon>
        <taxon>Actinomadura</taxon>
    </lineage>
</organism>
<evidence type="ECO:0000313" key="3">
    <source>
        <dbReference type="Proteomes" id="UP000198420"/>
    </source>
</evidence>
<dbReference type="AlphaFoldDB" id="A0A239GWU9"/>
<keyword evidence="1" id="KW-1133">Transmembrane helix</keyword>
<name>A0A239GWU9_9ACTN</name>
<gene>
    <name evidence="2" type="ORF">SAMN06265355_12643</name>
</gene>
<dbReference type="EMBL" id="FZNP01000026">
    <property type="protein sequence ID" value="SNS72993.1"/>
    <property type="molecule type" value="Genomic_DNA"/>
</dbReference>
<protein>
    <submittedName>
        <fullName evidence="2">Uncharacterized protein</fullName>
    </submittedName>
</protein>
<proteinExistence type="predicted"/>
<sequence>MPANAAERLLYTANYLHATEGVTEGDRLSIQNAWWIAGLSILLPVVLFIIAERRYGARFRQERQERADEREETRLREERAAERASWQQEFDEIRSYYRRAERVVDRIIAAPNQSRRDEDEDELKELVLDFEAVARRCPAALVEDLQEVAGAIRQLQDVQLLCDTAVQEAYRQALEPGGSGALDPGAAASAIGARAISQYTAAARLRTELDDVWKALRAARGEA</sequence>
<feature type="transmembrane region" description="Helical" evidence="1">
    <location>
        <begin position="33"/>
        <end position="51"/>
    </location>
</feature>
<dbReference type="RefSeq" id="WP_089316740.1">
    <property type="nucleotide sequence ID" value="NZ_FZNP01000026.1"/>
</dbReference>
<dbReference type="Proteomes" id="UP000198420">
    <property type="component" value="Unassembled WGS sequence"/>
</dbReference>